<dbReference type="EMBL" id="RZNH01000034">
    <property type="protein sequence ID" value="NOU61436.1"/>
    <property type="molecule type" value="Genomic_DNA"/>
</dbReference>
<proteinExistence type="predicted"/>
<evidence type="ECO:0008006" key="3">
    <source>
        <dbReference type="Google" id="ProtNLM"/>
    </source>
</evidence>
<dbReference type="Gene3D" id="3.40.50.1580">
    <property type="entry name" value="Nucleoside phosphorylase domain"/>
    <property type="match status" value="1"/>
</dbReference>
<keyword evidence="2" id="KW-1185">Reference proteome</keyword>
<organism evidence="1 2">
    <name type="scientific">Marinifilum caeruleilacunae</name>
    <dbReference type="NCBI Taxonomy" id="2499076"/>
    <lineage>
        <taxon>Bacteria</taxon>
        <taxon>Pseudomonadati</taxon>
        <taxon>Bacteroidota</taxon>
        <taxon>Bacteroidia</taxon>
        <taxon>Marinilabiliales</taxon>
        <taxon>Marinifilaceae</taxon>
    </lineage>
</organism>
<reference evidence="1 2" key="1">
    <citation type="submission" date="2018-12" db="EMBL/GenBank/DDBJ databases">
        <title>Marinifilum JC070 sp. nov., a marine bacterium isolated from Yongle Blue Hole in the South China Sea.</title>
        <authorList>
            <person name="Fu T."/>
        </authorList>
    </citation>
    <scope>NUCLEOTIDE SEQUENCE [LARGE SCALE GENOMIC DNA]</scope>
    <source>
        <strain evidence="1 2">JC070</strain>
    </source>
</reference>
<evidence type="ECO:0000313" key="1">
    <source>
        <dbReference type="EMBL" id="NOU61436.1"/>
    </source>
</evidence>
<accession>A0ABX1WZ94</accession>
<protein>
    <recommendedName>
        <fullName evidence="3">Nucleoside phosphorylase domain-containing protein</fullName>
    </recommendedName>
</protein>
<gene>
    <name evidence="1" type="ORF">ELS83_16655</name>
</gene>
<comment type="caution">
    <text evidence="1">The sequence shown here is derived from an EMBL/GenBank/DDBJ whole genome shotgun (WGS) entry which is preliminary data.</text>
</comment>
<evidence type="ECO:0000313" key="2">
    <source>
        <dbReference type="Proteomes" id="UP000732105"/>
    </source>
</evidence>
<dbReference type="SUPFAM" id="SSF53167">
    <property type="entry name" value="Purine and uridine phosphorylases"/>
    <property type="match status" value="1"/>
</dbReference>
<name>A0ABX1WZ94_9BACT</name>
<dbReference type="RefSeq" id="WP_171596699.1">
    <property type="nucleotide sequence ID" value="NZ_RZNH01000034.1"/>
</dbReference>
<sequence>MDILLVSETFEVLKNFISQLELEENLGQNYARFTHNDQSVDILISGYGGSMSVYSYTQALTKNKYDLVLHFGQCYALKDQIEKDQMLCIIDDYFGDIGIGADHSFASVFDLGQRNKNELPFKNEILENDSLIPGVFSDLRKASGITCNTIPNQVNAIANAYVKNYPDVISREGANMLYVCQKESVSLIQLFYVIDRIENAHNADEPSESMIKSVNEKIELIFSGSEIAIS</sequence>
<dbReference type="Proteomes" id="UP000732105">
    <property type="component" value="Unassembled WGS sequence"/>
</dbReference>
<dbReference type="InterPro" id="IPR035994">
    <property type="entry name" value="Nucleoside_phosphorylase_sf"/>
</dbReference>